<evidence type="ECO:0000256" key="1">
    <source>
        <dbReference type="ARBA" id="ARBA00005656"/>
    </source>
</evidence>
<evidence type="ECO:0000256" key="3">
    <source>
        <dbReference type="ARBA" id="ARBA00023315"/>
    </source>
</evidence>
<dbReference type="EMBL" id="FNRF01000001">
    <property type="protein sequence ID" value="SEA12042.1"/>
    <property type="molecule type" value="Genomic_DNA"/>
</dbReference>
<name>A0A1H3YM30_XYLRU</name>
<evidence type="ECO:0000313" key="6">
    <source>
        <dbReference type="Proteomes" id="UP000182257"/>
    </source>
</evidence>
<comment type="similarity">
    <text evidence="1">Belongs to the phosphate acetyltransferase and butyryltransferase family.</text>
</comment>
<dbReference type="OrthoDB" id="9774179at2"/>
<organism evidence="5 6">
    <name type="scientific">Xylanibacter ruminicola</name>
    <name type="common">Prevotella ruminicola</name>
    <dbReference type="NCBI Taxonomy" id="839"/>
    <lineage>
        <taxon>Bacteria</taxon>
        <taxon>Pseudomonadati</taxon>
        <taxon>Bacteroidota</taxon>
        <taxon>Bacteroidia</taxon>
        <taxon>Bacteroidales</taxon>
        <taxon>Prevotellaceae</taxon>
        <taxon>Xylanibacter</taxon>
    </lineage>
</organism>
<dbReference type="SUPFAM" id="SSF53659">
    <property type="entry name" value="Isocitrate/Isopropylmalate dehydrogenase-like"/>
    <property type="match status" value="1"/>
</dbReference>
<keyword evidence="2 5" id="KW-0808">Transferase</keyword>
<dbReference type="Pfam" id="PF01515">
    <property type="entry name" value="PTA_PTB"/>
    <property type="match status" value="1"/>
</dbReference>
<proteinExistence type="inferred from homology"/>
<dbReference type="Gene3D" id="3.40.718.10">
    <property type="entry name" value="Isopropylmalate Dehydrogenase"/>
    <property type="match status" value="1"/>
</dbReference>
<evidence type="ECO:0000313" key="5">
    <source>
        <dbReference type="EMBL" id="SEA12042.1"/>
    </source>
</evidence>
<protein>
    <submittedName>
        <fullName evidence="5">Phosphate butyryltransferase</fullName>
    </submittedName>
</protein>
<dbReference type="AlphaFoldDB" id="A0A1H3YM30"/>
<dbReference type="InterPro" id="IPR012147">
    <property type="entry name" value="P_Ac_Bu_trans"/>
</dbReference>
<evidence type="ECO:0000259" key="4">
    <source>
        <dbReference type="Pfam" id="PF01515"/>
    </source>
</evidence>
<dbReference type="InterPro" id="IPR050500">
    <property type="entry name" value="Phos_Acetyltrans/Butyryltrans"/>
</dbReference>
<dbReference type="PIRSF" id="PIRSF000428">
    <property type="entry name" value="P_Ac_trans"/>
    <property type="match status" value="1"/>
</dbReference>
<dbReference type="PANTHER" id="PTHR43356">
    <property type="entry name" value="PHOSPHATE ACETYLTRANSFERASE"/>
    <property type="match status" value="1"/>
</dbReference>
<gene>
    <name evidence="5" type="ORF">SAMN05216462_0697</name>
</gene>
<sequence>MQSIRTLNDMIVFLQQRGDKKRVAVVCANDASTRYAVEKGKEMGFIEPIYVDGEDKEECARRAVAMCKNGEADILMKGLVNTDVLLKAILDKEHGILRPGHVLTHVAMAEIPKYEKLLFFTDAAVIPVPTEAQRRQQIHYVNYVCHALGIEEPRISLIHCAEKVSAKTFPYTVDYLEIIAEAQTGKFGRCIIDGPLDLKTSLDSVSLREKGIHSVIDGQADALIFPDIVAGNVFYKTITLFGYAKTAGVLQGTQCCCVLPSRADSPDSKYYSLALAAI</sequence>
<dbReference type="Proteomes" id="UP000182257">
    <property type="component" value="Unassembled WGS sequence"/>
</dbReference>
<dbReference type="InterPro" id="IPR002505">
    <property type="entry name" value="PTA_PTB"/>
</dbReference>
<dbReference type="PANTHER" id="PTHR43356:SF2">
    <property type="entry name" value="PHOSPHATE ACETYLTRANSFERASE"/>
    <property type="match status" value="1"/>
</dbReference>
<evidence type="ECO:0000256" key="2">
    <source>
        <dbReference type="ARBA" id="ARBA00022679"/>
    </source>
</evidence>
<feature type="domain" description="Phosphate acetyl/butaryl transferase" evidence="4">
    <location>
        <begin position="61"/>
        <end position="277"/>
    </location>
</feature>
<dbReference type="RefSeq" id="WP_074760243.1">
    <property type="nucleotide sequence ID" value="NZ_FNRF01000001.1"/>
</dbReference>
<dbReference type="GO" id="GO:0016746">
    <property type="term" value="F:acyltransferase activity"/>
    <property type="evidence" value="ECO:0007669"/>
    <property type="project" value="UniProtKB-KW"/>
</dbReference>
<keyword evidence="3" id="KW-0012">Acyltransferase</keyword>
<accession>A0A1H3YM30</accession>
<reference evidence="5 6" key="1">
    <citation type="submission" date="2016-10" db="EMBL/GenBank/DDBJ databases">
        <authorList>
            <person name="de Groot N.N."/>
        </authorList>
    </citation>
    <scope>NUCLEOTIDE SEQUENCE [LARGE SCALE GENOMIC DNA]</scope>
    <source>
        <strain evidence="5 6">D31d</strain>
    </source>
</reference>